<evidence type="ECO:0000313" key="10">
    <source>
        <dbReference type="Proteomes" id="UP000199341"/>
    </source>
</evidence>
<dbReference type="GO" id="GO:0015297">
    <property type="term" value="F:antiporter activity"/>
    <property type="evidence" value="ECO:0007669"/>
    <property type="project" value="InterPro"/>
</dbReference>
<feature type="transmembrane region" description="Helical" evidence="7">
    <location>
        <begin position="364"/>
        <end position="385"/>
    </location>
</feature>
<name>A0A1H0GZZ7_9ACTN</name>
<dbReference type="Pfam" id="PF00999">
    <property type="entry name" value="Na_H_Exchanger"/>
    <property type="match status" value="1"/>
</dbReference>
<dbReference type="RefSeq" id="WP_245771477.1">
    <property type="nucleotide sequence ID" value="NZ_FNIE01000007.1"/>
</dbReference>
<organism evidence="9 10">
    <name type="scientific">Actinacidiphila guanduensis</name>
    <dbReference type="NCBI Taxonomy" id="310781"/>
    <lineage>
        <taxon>Bacteria</taxon>
        <taxon>Bacillati</taxon>
        <taxon>Actinomycetota</taxon>
        <taxon>Actinomycetes</taxon>
        <taxon>Kitasatosporales</taxon>
        <taxon>Streptomycetaceae</taxon>
        <taxon>Actinacidiphila</taxon>
    </lineage>
</organism>
<dbReference type="GO" id="GO:1902600">
    <property type="term" value="P:proton transmembrane transport"/>
    <property type="evidence" value="ECO:0007669"/>
    <property type="project" value="InterPro"/>
</dbReference>
<feature type="transmembrane region" description="Helical" evidence="7">
    <location>
        <begin position="211"/>
        <end position="229"/>
    </location>
</feature>
<feature type="domain" description="Cation/H+ exchanger transmembrane" evidence="8">
    <location>
        <begin position="25"/>
        <end position="407"/>
    </location>
</feature>
<evidence type="ECO:0000256" key="6">
    <source>
        <dbReference type="ARBA" id="ARBA00023136"/>
    </source>
</evidence>
<evidence type="ECO:0000256" key="5">
    <source>
        <dbReference type="ARBA" id="ARBA00023065"/>
    </source>
</evidence>
<comment type="subcellular location">
    <subcellularLocation>
        <location evidence="1">Membrane</location>
        <topology evidence="1">Multi-pass membrane protein</topology>
    </subcellularLocation>
</comment>
<keyword evidence="4 7" id="KW-1133">Transmembrane helix</keyword>
<evidence type="ECO:0000256" key="1">
    <source>
        <dbReference type="ARBA" id="ARBA00004141"/>
    </source>
</evidence>
<dbReference type="Gene3D" id="1.20.1530.20">
    <property type="match status" value="1"/>
</dbReference>
<dbReference type="Proteomes" id="UP000199341">
    <property type="component" value="Unassembled WGS sequence"/>
</dbReference>
<evidence type="ECO:0000256" key="3">
    <source>
        <dbReference type="ARBA" id="ARBA00022692"/>
    </source>
</evidence>
<feature type="transmembrane region" description="Helical" evidence="7">
    <location>
        <begin position="41"/>
        <end position="60"/>
    </location>
</feature>
<evidence type="ECO:0000256" key="2">
    <source>
        <dbReference type="ARBA" id="ARBA00022448"/>
    </source>
</evidence>
<proteinExistence type="predicted"/>
<accession>A0A1H0GZZ7</accession>
<keyword evidence="3 7" id="KW-0812">Transmembrane</keyword>
<protein>
    <submittedName>
        <fullName evidence="9">Transporter, CPA2 family</fullName>
    </submittedName>
</protein>
<reference evidence="9 10" key="1">
    <citation type="submission" date="2016-10" db="EMBL/GenBank/DDBJ databases">
        <authorList>
            <person name="de Groot N.N."/>
        </authorList>
    </citation>
    <scope>NUCLEOTIDE SEQUENCE [LARGE SCALE GENOMIC DNA]</scope>
    <source>
        <strain evidence="9 10">CGMCC 4.2022</strain>
    </source>
</reference>
<keyword evidence="2" id="KW-0813">Transport</keyword>
<evidence type="ECO:0000256" key="7">
    <source>
        <dbReference type="SAM" id="Phobius"/>
    </source>
</evidence>
<feature type="transmembrane region" description="Helical" evidence="7">
    <location>
        <begin position="141"/>
        <end position="167"/>
    </location>
</feature>
<dbReference type="GO" id="GO:0016020">
    <property type="term" value="C:membrane"/>
    <property type="evidence" value="ECO:0007669"/>
    <property type="project" value="UniProtKB-SubCell"/>
</dbReference>
<feature type="transmembrane region" description="Helical" evidence="7">
    <location>
        <begin position="391"/>
        <end position="409"/>
    </location>
</feature>
<dbReference type="STRING" id="310781.SAMN05216259_107362"/>
<dbReference type="InterPro" id="IPR050794">
    <property type="entry name" value="CPA2_transporter"/>
</dbReference>
<dbReference type="AlphaFoldDB" id="A0A1H0GZZ7"/>
<sequence length="430" mass="45158">MHLAATAPDMLTAVMLVDIAVVLIVGVLLGRLARRLRQPAVIGEIAAGILLGPSLLGLLPGDLPHRVFPSDVRPLLNAVAQVGLVLFMFLVGWEFEKRLVRPHAGLAAGVSLSSIALAFGLGVALATLLYPDHATVAGHHISFAAFAVFLGTAMSVTAFPVLARVLADNDLSDTRVGSLALASAAVDDVLAWCLLAYVSAMVSADGDYARLGRIAGFALLYAAGMLLVVRPLLAALVWRWAAAERWSALLVVLSAGAMTSAWLTSWIGVHAIFGAFLFGFVTPREPARLLARNVRKPLDDMSLVLLPVFFVVTGLDVDLTALTAGDTVVLLLIVLVACAGKLLGAILPARLAGLPWRESKDLGLLMNTRGLTELIILNAAVTLGVLDVRMFTMMVVMALVTTAMAAPLLSGRDALRATTPAEPSADLVGH</sequence>
<gene>
    <name evidence="9" type="ORF">SAMN05216259_107362</name>
</gene>
<feature type="transmembrane region" description="Helical" evidence="7">
    <location>
        <begin position="328"/>
        <end position="352"/>
    </location>
</feature>
<dbReference type="InterPro" id="IPR038770">
    <property type="entry name" value="Na+/solute_symporter_sf"/>
</dbReference>
<feature type="transmembrane region" description="Helical" evidence="7">
    <location>
        <begin position="72"/>
        <end position="93"/>
    </location>
</feature>
<evidence type="ECO:0000256" key="4">
    <source>
        <dbReference type="ARBA" id="ARBA00022989"/>
    </source>
</evidence>
<feature type="transmembrane region" description="Helical" evidence="7">
    <location>
        <begin position="12"/>
        <end position="29"/>
    </location>
</feature>
<dbReference type="EMBL" id="FNIE01000007">
    <property type="protein sequence ID" value="SDO12586.1"/>
    <property type="molecule type" value="Genomic_DNA"/>
</dbReference>
<dbReference type="PANTHER" id="PTHR32468">
    <property type="entry name" value="CATION/H + ANTIPORTER"/>
    <property type="match status" value="1"/>
</dbReference>
<keyword evidence="5" id="KW-0406">Ion transport</keyword>
<feature type="transmembrane region" description="Helical" evidence="7">
    <location>
        <begin position="105"/>
        <end position="129"/>
    </location>
</feature>
<dbReference type="InterPro" id="IPR006153">
    <property type="entry name" value="Cation/H_exchanger_TM"/>
</dbReference>
<evidence type="ECO:0000313" key="9">
    <source>
        <dbReference type="EMBL" id="SDO12586.1"/>
    </source>
</evidence>
<dbReference type="PANTHER" id="PTHR32468:SF0">
    <property type="entry name" value="K(+)_H(+) ANTIPORTER 1"/>
    <property type="match status" value="1"/>
</dbReference>
<keyword evidence="10" id="KW-1185">Reference proteome</keyword>
<feature type="transmembrane region" description="Helical" evidence="7">
    <location>
        <begin position="303"/>
        <end position="322"/>
    </location>
</feature>
<keyword evidence="6 7" id="KW-0472">Membrane</keyword>
<feature type="transmembrane region" description="Helical" evidence="7">
    <location>
        <begin position="263"/>
        <end position="282"/>
    </location>
</feature>
<evidence type="ECO:0000259" key="8">
    <source>
        <dbReference type="Pfam" id="PF00999"/>
    </source>
</evidence>